<name>A0AAF0XKM9_DAUCS</name>
<dbReference type="GO" id="GO:0010038">
    <property type="term" value="P:response to metal ion"/>
    <property type="evidence" value="ECO:0007669"/>
    <property type="project" value="UniProtKB-ARBA"/>
</dbReference>
<dbReference type="InterPro" id="IPR000719">
    <property type="entry name" value="Prot_kinase_dom"/>
</dbReference>
<feature type="region of interest" description="Disordered" evidence="13">
    <location>
        <begin position="826"/>
        <end position="853"/>
    </location>
</feature>
<organism evidence="17 18">
    <name type="scientific">Daucus carota subsp. sativus</name>
    <name type="common">Carrot</name>
    <dbReference type="NCBI Taxonomy" id="79200"/>
    <lineage>
        <taxon>Eukaryota</taxon>
        <taxon>Viridiplantae</taxon>
        <taxon>Streptophyta</taxon>
        <taxon>Embryophyta</taxon>
        <taxon>Tracheophyta</taxon>
        <taxon>Spermatophyta</taxon>
        <taxon>Magnoliopsida</taxon>
        <taxon>eudicotyledons</taxon>
        <taxon>Gunneridae</taxon>
        <taxon>Pentapetalae</taxon>
        <taxon>asterids</taxon>
        <taxon>campanulids</taxon>
        <taxon>Apiales</taxon>
        <taxon>Apiaceae</taxon>
        <taxon>Apioideae</taxon>
        <taxon>Scandiceae</taxon>
        <taxon>Daucinae</taxon>
        <taxon>Daucus</taxon>
        <taxon>Daucus sect. Daucus</taxon>
    </lineage>
</organism>
<dbReference type="InterPro" id="IPR045272">
    <property type="entry name" value="ANXUR1/2-like"/>
</dbReference>
<dbReference type="InterPro" id="IPR024788">
    <property type="entry name" value="Malectin-like_Carb-bd_dom"/>
</dbReference>
<reference evidence="17" key="2">
    <citation type="submission" date="2022-03" db="EMBL/GenBank/DDBJ databases">
        <title>Draft title - Genomic analysis of global carrot germplasm unveils the trajectory of domestication and the origin of high carotenoid orange carrot.</title>
        <authorList>
            <person name="Iorizzo M."/>
            <person name="Ellison S."/>
            <person name="Senalik D."/>
            <person name="Macko-Podgorni A."/>
            <person name="Grzebelus D."/>
            <person name="Bostan H."/>
            <person name="Rolling W."/>
            <person name="Curaba J."/>
            <person name="Simon P."/>
        </authorList>
    </citation>
    <scope>NUCLEOTIDE SEQUENCE</scope>
    <source>
        <tissue evidence="17">Leaf</tissue>
    </source>
</reference>
<dbReference type="SUPFAM" id="SSF56112">
    <property type="entry name" value="Protein kinase-like (PK-like)"/>
    <property type="match status" value="1"/>
</dbReference>
<feature type="chain" id="PRO_5042084973" description="Protein kinase domain-containing protein" evidence="15">
    <location>
        <begin position="26"/>
        <end position="853"/>
    </location>
</feature>
<dbReference type="InterPro" id="IPR008271">
    <property type="entry name" value="Ser/Thr_kinase_AS"/>
</dbReference>
<evidence type="ECO:0000256" key="1">
    <source>
        <dbReference type="ARBA" id="ARBA00004479"/>
    </source>
</evidence>
<evidence type="ECO:0000256" key="2">
    <source>
        <dbReference type="ARBA" id="ARBA00022527"/>
    </source>
</evidence>
<dbReference type="GO" id="GO:0005524">
    <property type="term" value="F:ATP binding"/>
    <property type="evidence" value="ECO:0007669"/>
    <property type="project" value="UniProtKB-UniRule"/>
</dbReference>
<dbReference type="FunFam" id="2.60.120.430:FF:000007">
    <property type="entry name" value="FERONIA receptor-like kinase"/>
    <property type="match status" value="1"/>
</dbReference>
<dbReference type="Pfam" id="PF07714">
    <property type="entry name" value="PK_Tyr_Ser-Thr"/>
    <property type="match status" value="1"/>
</dbReference>
<dbReference type="InterPro" id="IPR017441">
    <property type="entry name" value="Protein_kinase_ATP_BS"/>
</dbReference>
<dbReference type="GO" id="GO:0004674">
    <property type="term" value="F:protein serine/threonine kinase activity"/>
    <property type="evidence" value="ECO:0007669"/>
    <property type="project" value="UniProtKB-KW"/>
</dbReference>
<dbReference type="Proteomes" id="UP000077755">
    <property type="component" value="Chromosome 7"/>
</dbReference>
<dbReference type="FunFam" id="3.30.200.20:FF:000039">
    <property type="entry name" value="receptor-like protein kinase FERONIA"/>
    <property type="match status" value="1"/>
</dbReference>
<dbReference type="Pfam" id="PF12819">
    <property type="entry name" value="Malectin_like"/>
    <property type="match status" value="1"/>
</dbReference>
<feature type="transmembrane region" description="Helical" evidence="14">
    <location>
        <begin position="428"/>
        <end position="453"/>
    </location>
</feature>
<feature type="signal peptide" evidence="15">
    <location>
        <begin position="1"/>
        <end position="25"/>
    </location>
</feature>
<keyword evidence="9 14" id="KW-1133">Transmembrane helix</keyword>
<keyword evidence="3" id="KW-0808">Transferase</keyword>
<dbReference type="EMBL" id="CP093349">
    <property type="protein sequence ID" value="WOH09793.1"/>
    <property type="molecule type" value="Genomic_DNA"/>
</dbReference>
<evidence type="ECO:0000256" key="6">
    <source>
        <dbReference type="ARBA" id="ARBA00022741"/>
    </source>
</evidence>
<keyword evidence="6 12" id="KW-0547">Nucleotide-binding</keyword>
<feature type="compositionally biased region" description="Polar residues" evidence="13">
    <location>
        <begin position="473"/>
        <end position="483"/>
    </location>
</feature>
<dbReference type="GO" id="GO:0004714">
    <property type="term" value="F:transmembrane receptor protein tyrosine kinase activity"/>
    <property type="evidence" value="ECO:0007669"/>
    <property type="project" value="InterPro"/>
</dbReference>
<keyword evidence="4 14" id="KW-0812">Transmembrane</keyword>
<keyword evidence="10 14" id="KW-0472">Membrane</keyword>
<feature type="compositionally biased region" description="Pro residues" evidence="13">
    <location>
        <begin position="401"/>
        <end position="412"/>
    </location>
</feature>
<dbReference type="FunFam" id="1.10.510.10:FF:000252">
    <property type="entry name" value="Receptor-like protein kinase FERONIA"/>
    <property type="match status" value="1"/>
</dbReference>
<dbReference type="SMART" id="SM00220">
    <property type="entry name" value="S_TKc"/>
    <property type="match status" value="1"/>
</dbReference>
<evidence type="ECO:0000256" key="8">
    <source>
        <dbReference type="ARBA" id="ARBA00022840"/>
    </source>
</evidence>
<keyword evidence="18" id="KW-1185">Reference proteome</keyword>
<keyword evidence="8 12" id="KW-0067">ATP-binding</keyword>
<comment type="subcellular location">
    <subcellularLocation>
        <location evidence="1">Membrane</location>
        <topology evidence="1">Single-pass type I membrane protein</topology>
    </subcellularLocation>
</comment>
<dbReference type="FunFam" id="2.60.120.430:FF:000003">
    <property type="entry name" value="FERONIA receptor-like kinase"/>
    <property type="match status" value="1"/>
</dbReference>
<evidence type="ECO:0000256" key="12">
    <source>
        <dbReference type="PROSITE-ProRule" id="PRU10141"/>
    </source>
</evidence>
<evidence type="ECO:0000313" key="18">
    <source>
        <dbReference type="Proteomes" id="UP000077755"/>
    </source>
</evidence>
<keyword evidence="5 15" id="KW-0732">Signal</keyword>
<dbReference type="PROSITE" id="PS00107">
    <property type="entry name" value="PROTEIN_KINASE_ATP"/>
    <property type="match status" value="1"/>
</dbReference>
<dbReference type="PROSITE" id="PS00108">
    <property type="entry name" value="PROTEIN_KINASE_ST"/>
    <property type="match status" value="1"/>
</dbReference>
<dbReference type="AlphaFoldDB" id="A0AAF0XKM9"/>
<evidence type="ECO:0000256" key="11">
    <source>
        <dbReference type="ARBA" id="ARBA00023180"/>
    </source>
</evidence>
<accession>A0AAF0XKM9</accession>
<keyword evidence="11" id="KW-0325">Glycoprotein</keyword>
<keyword evidence="2" id="KW-0723">Serine/threonine-protein kinase</keyword>
<evidence type="ECO:0000256" key="13">
    <source>
        <dbReference type="SAM" id="MobiDB-lite"/>
    </source>
</evidence>
<evidence type="ECO:0000256" key="15">
    <source>
        <dbReference type="SAM" id="SignalP"/>
    </source>
</evidence>
<dbReference type="PANTHER" id="PTHR34590">
    <property type="entry name" value="OS03G0124300 PROTEIN-RELATED"/>
    <property type="match status" value="1"/>
</dbReference>
<feature type="region of interest" description="Disordered" evidence="13">
    <location>
        <begin position="459"/>
        <end position="485"/>
    </location>
</feature>
<reference evidence="17" key="1">
    <citation type="journal article" date="2016" name="Nat. Genet.">
        <title>A high-quality carrot genome assembly provides new insights into carotenoid accumulation and asterid genome evolution.</title>
        <authorList>
            <person name="Iorizzo M."/>
            <person name="Ellison S."/>
            <person name="Senalik D."/>
            <person name="Zeng P."/>
            <person name="Satapoomin P."/>
            <person name="Huang J."/>
            <person name="Bowman M."/>
            <person name="Iovene M."/>
            <person name="Sanseverino W."/>
            <person name="Cavagnaro P."/>
            <person name="Yildiz M."/>
            <person name="Macko-Podgorni A."/>
            <person name="Moranska E."/>
            <person name="Grzebelus E."/>
            <person name="Grzebelus D."/>
            <person name="Ashrafi H."/>
            <person name="Zheng Z."/>
            <person name="Cheng S."/>
            <person name="Spooner D."/>
            <person name="Van Deynze A."/>
            <person name="Simon P."/>
        </authorList>
    </citation>
    <scope>NUCLEOTIDE SEQUENCE</scope>
    <source>
        <tissue evidence="17">Leaf</tissue>
    </source>
</reference>
<dbReference type="InterPro" id="IPR011009">
    <property type="entry name" value="Kinase-like_dom_sf"/>
</dbReference>
<protein>
    <recommendedName>
        <fullName evidence="16">Protein kinase domain-containing protein</fullName>
    </recommendedName>
</protein>
<dbReference type="GO" id="GO:0016020">
    <property type="term" value="C:membrane"/>
    <property type="evidence" value="ECO:0007669"/>
    <property type="project" value="UniProtKB-SubCell"/>
</dbReference>
<evidence type="ECO:0000256" key="3">
    <source>
        <dbReference type="ARBA" id="ARBA00022679"/>
    </source>
</evidence>
<evidence type="ECO:0000256" key="7">
    <source>
        <dbReference type="ARBA" id="ARBA00022777"/>
    </source>
</evidence>
<evidence type="ECO:0000256" key="9">
    <source>
        <dbReference type="ARBA" id="ARBA00022989"/>
    </source>
</evidence>
<feature type="binding site" evidence="12">
    <location>
        <position position="530"/>
    </location>
    <ligand>
        <name>ATP</name>
        <dbReference type="ChEBI" id="CHEBI:30616"/>
    </ligand>
</feature>
<dbReference type="CDD" id="cd14066">
    <property type="entry name" value="STKc_IRAK"/>
    <property type="match status" value="1"/>
</dbReference>
<dbReference type="InterPro" id="IPR001245">
    <property type="entry name" value="Ser-Thr/Tyr_kinase_cat_dom"/>
</dbReference>
<evidence type="ECO:0000256" key="5">
    <source>
        <dbReference type="ARBA" id="ARBA00022729"/>
    </source>
</evidence>
<dbReference type="PROSITE" id="PS50011">
    <property type="entry name" value="PROTEIN_KINASE_DOM"/>
    <property type="match status" value="1"/>
</dbReference>
<evidence type="ECO:0000256" key="4">
    <source>
        <dbReference type="ARBA" id="ARBA00022692"/>
    </source>
</evidence>
<feature type="region of interest" description="Disordered" evidence="13">
    <location>
        <begin position="391"/>
        <end position="424"/>
    </location>
</feature>
<evidence type="ECO:0000256" key="14">
    <source>
        <dbReference type="SAM" id="Phobius"/>
    </source>
</evidence>
<dbReference type="Gene3D" id="1.10.510.10">
    <property type="entry name" value="Transferase(Phosphotransferase) domain 1"/>
    <property type="match status" value="1"/>
</dbReference>
<sequence length="853" mass="94248">MGGFSLHLYILLSCIFFMSKTYIYATDNILLNCGAPHNTNSMDGREWGIDALNTSTSATTEQKPSIDIPYTTARFFTSKFTYTIPVSEAGQKFLRLYFYPANYSNDYDTATSFFNVDAANHVLLSNFSASLNLQPESSTLVKEYVIMVSSVLMVTFTPSPGSYAFVNGIEVVSIPDKLYINGDYAKFVGQKTEFSIIDSMALEKFYRLNVGGPHISSTEDTGMFRSWDGDKPYLVKPGLGYEVTNVFPIKYLPATPSSMAPATIYFSARTLVKVNHGSNMTWSFQVDSGFSYLLRLFFCEIVDLVTDYNVRVFSIFINNQTAEDAFDVFAMAAGSKIPVHKDYVVIVSDNPDGSKSKTDLLLSLRPNKTSNPVAENTILNGLEIFKLSQPGGSLASHHPPHPPNPQSGPSPPLETGKDNEKGGSSHSLLVGASIGGSCGVIILFLLIVGFLFFRRKKNSQNVDNKSTHDKSRSTNTNNSSLPSVRSRKFSLKELKHATSNFDDNFVIGAGGFGNVYKGYLDNGTYPVAIKRLNQSSRQGANEFQTEIRMLSNLRHVHLVPLIGYCNDGDEMILVYEYMVNGTLRSHLYRGDNSPLSWKQRLKICIGAARGLHYLHEGAERVIMHRDVKSTNILLDEKMNAKVSDFGLSKMGPSDASVTHVSTIVKGTMGYLDPEYYRRHQLTTKSDVYSFGVVMFEVLCARPVIMQQVPKEQVSLAEWARNCYRKGSLSEIVDKNLMGEIAVESLNKFGELACGCLRNQGIDRPSMSDVVWSLEFALQLQEAYEDLDKKLHPGSGDSAVNLVSGAGDDFAKDDDDFFSTTIVAKASETSTTSTSSDQMKSGSVFSEILNPNAR</sequence>
<evidence type="ECO:0000313" key="17">
    <source>
        <dbReference type="EMBL" id="WOH09793.1"/>
    </source>
</evidence>
<evidence type="ECO:0000259" key="16">
    <source>
        <dbReference type="PROSITE" id="PS50011"/>
    </source>
</evidence>
<proteinExistence type="predicted"/>
<keyword evidence="7" id="KW-0418">Kinase</keyword>
<dbReference type="Gene3D" id="3.30.200.20">
    <property type="entry name" value="Phosphorylase Kinase, domain 1"/>
    <property type="match status" value="1"/>
</dbReference>
<dbReference type="KEGG" id="dcr:108195134"/>
<feature type="domain" description="Protein kinase" evidence="16">
    <location>
        <begin position="501"/>
        <end position="776"/>
    </location>
</feature>
<dbReference type="Gene3D" id="2.60.120.430">
    <property type="entry name" value="Galactose-binding lectin"/>
    <property type="match status" value="2"/>
</dbReference>
<evidence type="ECO:0000256" key="10">
    <source>
        <dbReference type="ARBA" id="ARBA00023136"/>
    </source>
</evidence>
<gene>
    <name evidence="17" type="ORF">DCAR_0729252</name>
</gene>